<reference evidence="11" key="1">
    <citation type="journal article" date="2020" name="Stud. Mycol.">
        <title>101 Dothideomycetes genomes: a test case for predicting lifestyles and emergence of pathogens.</title>
        <authorList>
            <person name="Haridas S."/>
            <person name="Albert R."/>
            <person name="Binder M."/>
            <person name="Bloem J."/>
            <person name="Labutti K."/>
            <person name="Salamov A."/>
            <person name="Andreopoulos B."/>
            <person name="Baker S."/>
            <person name="Barry K."/>
            <person name="Bills G."/>
            <person name="Bluhm B."/>
            <person name="Cannon C."/>
            <person name="Castanera R."/>
            <person name="Culley D."/>
            <person name="Daum C."/>
            <person name="Ezra D."/>
            <person name="Gonzalez J."/>
            <person name="Henrissat B."/>
            <person name="Kuo A."/>
            <person name="Liang C."/>
            <person name="Lipzen A."/>
            <person name="Lutzoni F."/>
            <person name="Magnuson J."/>
            <person name="Mondo S."/>
            <person name="Nolan M."/>
            <person name="Ohm R."/>
            <person name="Pangilinan J."/>
            <person name="Park H.-J."/>
            <person name="Ramirez L."/>
            <person name="Alfaro M."/>
            <person name="Sun H."/>
            <person name="Tritt A."/>
            <person name="Yoshinaga Y."/>
            <person name="Zwiers L.-H."/>
            <person name="Turgeon B."/>
            <person name="Goodwin S."/>
            <person name="Spatafora J."/>
            <person name="Crous P."/>
            <person name="Grigoriev I."/>
        </authorList>
    </citation>
    <scope>NUCLEOTIDE SEQUENCE</scope>
    <source>
        <strain evidence="11">ATCC 16933</strain>
    </source>
</reference>
<keyword evidence="7" id="KW-0624">Polysaccharide degradation</keyword>
<comment type="similarity">
    <text evidence="2">Belongs to the glycosyl hydrolase 15 family.</text>
</comment>
<dbReference type="Gene3D" id="1.50.10.10">
    <property type="match status" value="1"/>
</dbReference>
<dbReference type="OrthoDB" id="6123450at2759"/>
<keyword evidence="5" id="KW-0119">Carbohydrate metabolism</keyword>
<evidence type="ECO:0000256" key="8">
    <source>
        <dbReference type="ARBA" id="ARBA00033442"/>
    </source>
</evidence>
<evidence type="ECO:0000256" key="6">
    <source>
        <dbReference type="ARBA" id="ARBA00023295"/>
    </source>
</evidence>
<sequence>MLLVPFVLVAYGVLYALAYSIPPLPESWQRPLQEALSRDSLDSWLEREEDIAIDRLLDNVAPGGRNVRDAAPGTVIASPSRHHPNYYYQWVRDAAITTSTLVDLYAEDPYSFLSSDLVPILDAYTVLQYKLQHSNNPSGSFDDLSGLGEPKFEADGSPFTGSWGRPQRDGPALRALTLISYLKAYNETHSSLWDSDFGDEWFRPLYDADMPADSIIKADLEYVSHYWNASGFDLWEEVEGLHFFTAMVQARALREGAKLAALFEDPGAAAWYALQARKLEEELLPKFWSERNGHLVETLDSPRGGLDCGLLLGALHGTERNSTATERFAPYSDEVLVSLLALARDQRYRFPINSAPSDSSNAESEFSLLQGTGVGRYPEDVYDGYGTSPRGGNPWFLCTSSVAETLFRTVEHAVAVEQLPISSRGMPFWDALMENSSTSLEPGRTYKPTDPEFDEVMARLRRAGDAFLVVVKKHTDAEGRLSEQFDRWNGYERGAEDLTWSYGAFLQAVRARQRL</sequence>
<keyword evidence="6" id="KW-0326">Glycosidase</keyword>
<dbReference type="Pfam" id="PF00723">
    <property type="entry name" value="Glyco_hydro_15"/>
    <property type="match status" value="1"/>
</dbReference>
<feature type="domain" description="GH15-like" evidence="10">
    <location>
        <begin position="54"/>
        <end position="509"/>
    </location>
</feature>
<evidence type="ECO:0000256" key="3">
    <source>
        <dbReference type="ARBA" id="ARBA00012593"/>
    </source>
</evidence>
<dbReference type="Proteomes" id="UP000799766">
    <property type="component" value="Unassembled WGS sequence"/>
</dbReference>
<evidence type="ECO:0000256" key="2">
    <source>
        <dbReference type="ARBA" id="ARBA00006188"/>
    </source>
</evidence>
<keyword evidence="12" id="KW-1185">Reference proteome</keyword>
<evidence type="ECO:0000313" key="12">
    <source>
        <dbReference type="Proteomes" id="UP000799766"/>
    </source>
</evidence>
<dbReference type="PANTHER" id="PTHR31616:SF9">
    <property type="entry name" value="GLUCOAMYLASE, INTRACELLULAR SPORULATION-SPECIFIC"/>
    <property type="match status" value="1"/>
</dbReference>
<evidence type="ECO:0000313" key="11">
    <source>
        <dbReference type="EMBL" id="KAF2458857.1"/>
    </source>
</evidence>
<dbReference type="PANTHER" id="PTHR31616">
    <property type="entry name" value="TREHALASE"/>
    <property type="match status" value="1"/>
</dbReference>
<dbReference type="SUPFAM" id="SSF48208">
    <property type="entry name" value="Six-hairpin glycosidases"/>
    <property type="match status" value="1"/>
</dbReference>
<dbReference type="InterPro" id="IPR011613">
    <property type="entry name" value="GH15-like"/>
</dbReference>
<evidence type="ECO:0000259" key="10">
    <source>
        <dbReference type="Pfam" id="PF00723"/>
    </source>
</evidence>
<dbReference type="EMBL" id="MU001676">
    <property type="protein sequence ID" value="KAF2458857.1"/>
    <property type="molecule type" value="Genomic_DNA"/>
</dbReference>
<proteinExistence type="inferred from homology"/>
<dbReference type="GO" id="GO:0000324">
    <property type="term" value="C:fungal-type vacuole"/>
    <property type="evidence" value="ECO:0007669"/>
    <property type="project" value="TreeGrafter"/>
</dbReference>
<dbReference type="InterPro" id="IPR046966">
    <property type="entry name" value="Glucoamylase_active_site"/>
</dbReference>
<keyword evidence="4" id="KW-0378">Hydrolase</keyword>
<evidence type="ECO:0000256" key="1">
    <source>
        <dbReference type="ARBA" id="ARBA00001863"/>
    </source>
</evidence>
<dbReference type="EC" id="3.2.1.3" evidence="3"/>
<evidence type="ECO:0000256" key="4">
    <source>
        <dbReference type="ARBA" id="ARBA00022801"/>
    </source>
</evidence>
<dbReference type="GO" id="GO:0004339">
    <property type="term" value="F:glucan 1,4-alpha-glucosidase activity"/>
    <property type="evidence" value="ECO:0007669"/>
    <property type="project" value="UniProtKB-EC"/>
</dbReference>
<dbReference type="PROSITE" id="PS00820">
    <property type="entry name" value="GLUCOAMYLASE"/>
    <property type="match status" value="1"/>
</dbReference>
<dbReference type="InterPro" id="IPR012341">
    <property type="entry name" value="6hp_glycosidase-like_sf"/>
</dbReference>
<comment type="catalytic activity">
    <reaction evidence="1">
        <text>Hydrolysis of terminal (1-&gt;4)-linked alpha-D-glucose residues successively from non-reducing ends of the chains with release of beta-D-glucose.</text>
        <dbReference type="EC" id="3.2.1.3"/>
    </reaction>
</comment>
<dbReference type="InterPro" id="IPR000165">
    <property type="entry name" value="Glucoamylase"/>
</dbReference>
<protein>
    <recommendedName>
        <fullName evidence="3">glucan 1,4-alpha-glucosidase</fullName>
        <ecNumber evidence="3">3.2.1.3</ecNumber>
    </recommendedName>
    <alternativeName>
        <fullName evidence="9">1,4-alpha-D-glucan glucohydrolase</fullName>
    </alternativeName>
    <alternativeName>
        <fullName evidence="8">Glucan 1,4-alpha-glucosidase</fullName>
    </alternativeName>
</protein>
<dbReference type="InterPro" id="IPR008928">
    <property type="entry name" value="6-hairpin_glycosidase_sf"/>
</dbReference>
<dbReference type="PRINTS" id="PR00736">
    <property type="entry name" value="GLHYDRLASE15"/>
</dbReference>
<name>A0A6A6P4Y1_9PEZI</name>
<dbReference type="AlphaFoldDB" id="A0A6A6P4Y1"/>
<dbReference type="GO" id="GO:0000272">
    <property type="term" value="P:polysaccharide catabolic process"/>
    <property type="evidence" value="ECO:0007669"/>
    <property type="project" value="UniProtKB-KW"/>
</dbReference>
<accession>A0A6A6P4Y1</accession>
<evidence type="ECO:0000256" key="9">
    <source>
        <dbReference type="ARBA" id="ARBA00033473"/>
    </source>
</evidence>
<evidence type="ECO:0000256" key="5">
    <source>
        <dbReference type="ARBA" id="ARBA00023277"/>
    </source>
</evidence>
<evidence type="ECO:0000256" key="7">
    <source>
        <dbReference type="ARBA" id="ARBA00023326"/>
    </source>
</evidence>
<organism evidence="11 12">
    <name type="scientific">Lineolata rhizophorae</name>
    <dbReference type="NCBI Taxonomy" id="578093"/>
    <lineage>
        <taxon>Eukaryota</taxon>
        <taxon>Fungi</taxon>
        <taxon>Dikarya</taxon>
        <taxon>Ascomycota</taxon>
        <taxon>Pezizomycotina</taxon>
        <taxon>Dothideomycetes</taxon>
        <taxon>Dothideomycetes incertae sedis</taxon>
        <taxon>Lineolatales</taxon>
        <taxon>Lineolataceae</taxon>
        <taxon>Lineolata</taxon>
    </lineage>
</organism>
<gene>
    <name evidence="11" type="ORF">BDY21DRAFT_300625</name>
</gene>